<sequence length="127" mass="15328">MNEINTFGILLKKMEENFVSNLPGDYQFVKIFKELEKYKEIAWAEKILSVEYESIENKWAYWIVGKFKIIFIEHNNRHIRMYDVVLQYEYDGFDIPTKPTLVVSDITDQYKKELDEKINHYDGDFDI</sequence>
<evidence type="ECO:0000313" key="1">
    <source>
        <dbReference type="EMBL" id="MBC6003387.1"/>
    </source>
</evidence>
<name>A0ABR7K2P7_9FIRM</name>
<comment type="caution">
    <text evidence="1">The sequence shown here is derived from an EMBL/GenBank/DDBJ whole genome shotgun (WGS) entry which is preliminary data.</text>
</comment>
<reference evidence="1 2" key="1">
    <citation type="submission" date="2020-08" db="EMBL/GenBank/DDBJ databases">
        <authorList>
            <person name="Liu C."/>
            <person name="Sun Q."/>
        </authorList>
    </citation>
    <scope>NUCLEOTIDE SEQUENCE [LARGE SCALE GENOMIC DNA]</scope>
    <source>
        <strain evidence="1 2">NSJ-45</strain>
    </source>
</reference>
<dbReference type="RefSeq" id="WP_187005645.1">
    <property type="nucleotide sequence ID" value="NZ_JACRWD010000001.1"/>
</dbReference>
<accession>A0ABR7K2P7</accession>
<keyword evidence="2" id="KW-1185">Reference proteome</keyword>
<gene>
    <name evidence="1" type="ORF">H8891_06205</name>
</gene>
<protein>
    <submittedName>
        <fullName evidence="1">Uncharacterized protein</fullName>
    </submittedName>
</protein>
<proteinExistence type="predicted"/>
<dbReference type="EMBL" id="JACRWD010000001">
    <property type="protein sequence ID" value="MBC6003387.1"/>
    <property type="molecule type" value="Genomic_DNA"/>
</dbReference>
<organism evidence="1 2">
    <name type="scientific">Paeniclostridium hominis</name>
    <dbReference type="NCBI Taxonomy" id="2764329"/>
    <lineage>
        <taxon>Bacteria</taxon>
        <taxon>Bacillati</taxon>
        <taxon>Bacillota</taxon>
        <taxon>Clostridia</taxon>
        <taxon>Peptostreptococcales</taxon>
        <taxon>Peptostreptococcaceae</taxon>
        <taxon>Paeniclostridium</taxon>
    </lineage>
</organism>
<evidence type="ECO:0000313" key="2">
    <source>
        <dbReference type="Proteomes" id="UP000611796"/>
    </source>
</evidence>
<dbReference type="Proteomes" id="UP000611796">
    <property type="component" value="Unassembled WGS sequence"/>
</dbReference>